<name>A0A3G3M6U7_9CAUD</name>
<proteinExistence type="predicted"/>
<dbReference type="KEGG" id="vg:64470035"/>
<dbReference type="GeneID" id="64470035"/>
<organism evidence="1 2">
    <name type="scientific">Escherichia phage C1</name>
    <dbReference type="NCBI Taxonomy" id="2340716"/>
    <lineage>
        <taxon>Viruses</taxon>
        <taxon>Duplodnaviria</taxon>
        <taxon>Heunggongvirae</taxon>
        <taxon>Uroviricota</taxon>
        <taxon>Caudoviricetes</taxon>
        <taxon>Deseoctovirus</taxon>
        <taxon>Deseoctovirus C1</taxon>
    </lineage>
</organism>
<dbReference type="Proteomes" id="UP000273371">
    <property type="component" value="Segment"/>
</dbReference>
<evidence type="ECO:0000313" key="2">
    <source>
        <dbReference type="Proteomes" id="UP000273371"/>
    </source>
</evidence>
<accession>A0A3G3M6U7</accession>
<keyword evidence="2" id="KW-1185">Reference proteome</keyword>
<dbReference type="RefSeq" id="YP_010054276.1">
    <property type="nucleotide sequence ID" value="NC_054651.1"/>
</dbReference>
<evidence type="ECO:0000313" key="1">
    <source>
        <dbReference type="EMBL" id="AYR02249.1"/>
    </source>
</evidence>
<reference evidence="1 2" key="1">
    <citation type="submission" date="2018-08" db="EMBL/GenBank/DDBJ databases">
        <title>Distribution characteristics of Escherichia coli phages in piglets intestinal isolated from Jiangsu and Anhui province.</title>
        <authorList>
            <person name="Lin Y."/>
            <person name="Zhou B."/>
            <person name="Luo J."/>
            <person name="Hua J."/>
            <person name="Zhang M."/>
        </authorList>
    </citation>
    <scope>NUCLEOTIDE SEQUENCE [LARGE SCALE GENOMIC DNA]</scope>
</reference>
<dbReference type="EMBL" id="MH717097">
    <property type="protein sequence ID" value="AYR02249.1"/>
    <property type="molecule type" value="Genomic_DNA"/>
</dbReference>
<sequence length="197" mass="22902">MKLCKRCGIEKDEGSFYKGAGMKCKDCTKSDVRENLKNVGDAYDKTEKGVIRVIYKTQKRHNKLRGHGEIPYSKAELSSWLYTNGFKRLYDEWVSSGYLSDLKPSVDRINDFIGYSFDNIRLGTWRMNRNHQKQDILSGVNKSGRRCKRVIKLDSDYNLICEYPSYNSAARDCGYSIEYQIKNGVKCRNGFFWAYKS</sequence>
<dbReference type="Gene3D" id="3.30.40.220">
    <property type="match status" value="1"/>
</dbReference>
<protein>
    <submittedName>
        <fullName evidence="1">Uncharacterized protein</fullName>
    </submittedName>
</protein>